<dbReference type="GO" id="GO:0005829">
    <property type="term" value="C:cytosol"/>
    <property type="evidence" value="ECO:0007669"/>
    <property type="project" value="TreeGrafter"/>
</dbReference>
<keyword evidence="3" id="KW-0805">Transcription regulation</keyword>
<evidence type="ECO:0000313" key="12">
    <source>
        <dbReference type="Proteomes" id="UP000521676"/>
    </source>
</evidence>
<organism evidence="11 12">
    <name type="scientific">Candidatus Chlorohelix allophototropha</name>
    <dbReference type="NCBI Taxonomy" id="3003348"/>
    <lineage>
        <taxon>Bacteria</taxon>
        <taxon>Bacillati</taxon>
        <taxon>Chloroflexota</taxon>
        <taxon>Chloroflexia</taxon>
        <taxon>Candidatus Chloroheliales</taxon>
        <taxon>Candidatus Chloroheliaceae</taxon>
        <taxon>Candidatus Chlorohelix</taxon>
    </lineage>
</organism>
<dbReference type="Gene3D" id="1.10.10.10">
    <property type="entry name" value="Winged helix-like DNA-binding domain superfamily/Winged helix DNA-binding domain"/>
    <property type="match status" value="1"/>
</dbReference>
<dbReference type="SMART" id="SM00862">
    <property type="entry name" value="Trans_reg_C"/>
    <property type="match status" value="1"/>
</dbReference>
<dbReference type="Gene3D" id="6.10.250.690">
    <property type="match status" value="1"/>
</dbReference>
<proteinExistence type="predicted"/>
<dbReference type="FunFam" id="3.40.50.2300:FF:000001">
    <property type="entry name" value="DNA-binding response regulator PhoB"/>
    <property type="match status" value="1"/>
</dbReference>
<dbReference type="PANTHER" id="PTHR48111:SF4">
    <property type="entry name" value="DNA-BINDING DUAL TRANSCRIPTIONAL REGULATOR OMPR"/>
    <property type="match status" value="1"/>
</dbReference>
<keyword evidence="2" id="KW-0902">Two-component regulatory system</keyword>
<sequence length="235" mass="26644">MMTKVLVVDDETNLVELVQSYLVREGYEVLTAFDGLEALELARANPPDLVVLDLMLPGLDGIEVCRQLRQFSDAYVIMLTAKTEEIDKIVGLSVGADDYLTKPFSPRELVARVKAMLRRPRSGAAGLSQPEVTPPHKLGDLVIDELRHEVRRQEEVISLTAREFALLVTLSAHPGRVFTRFQLLERVWGDEYYDDHVVDVHIANLRKKLETEPGSLQYIETVRGVGYRFEVRDIK</sequence>
<dbReference type="InterPro" id="IPR036388">
    <property type="entry name" value="WH-like_DNA-bd_sf"/>
</dbReference>
<keyword evidence="1 6" id="KW-0597">Phosphoprotein</keyword>
<dbReference type="PANTHER" id="PTHR48111">
    <property type="entry name" value="REGULATOR OF RPOS"/>
    <property type="match status" value="1"/>
</dbReference>
<dbReference type="Pfam" id="PF00072">
    <property type="entry name" value="Response_reg"/>
    <property type="match status" value="1"/>
</dbReference>
<dbReference type="SMART" id="SM00448">
    <property type="entry name" value="REC"/>
    <property type="match status" value="1"/>
</dbReference>
<dbReference type="GO" id="GO:0032993">
    <property type="term" value="C:protein-DNA complex"/>
    <property type="evidence" value="ECO:0007669"/>
    <property type="project" value="TreeGrafter"/>
</dbReference>
<evidence type="ECO:0000256" key="3">
    <source>
        <dbReference type="ARBA" id="ARBA00023015"/>
    </source>
</evidence>
<evidence type="ECO:0000256" key="2">
    <source>
        <dbReference type="ARBA" id="ARBA00023012"/>
    </source>
</evidence>
<dbReference type="PROSITE" id="PS51755">
    <property type="entry name" value="OMPR_PHOB"/>
    <property type="match status" value="1"/>
</dbReference>
<dbReference type="Gene3D" id="3.40.50.2300">
    <property type="match status" value="1"/>
</dbReference>
<feature type="modified residue" description="4-aspartylphosphate" evidence="6">
    <location>
        <position position="53"/>
    </location>
</feature>
<evidence type="ECO:0000259" key="9">
    <source>
        <dbReference type="PROSITE" id="PS51755"/>
    </source>
</evidence>
<dbReference type="Pfam" id="PF00486">
    <property type="entry name" value="Trans_reg_C"/>
    <property type="match status" value="1"/>
</dbReference>
<dbReference type="PROSITE" id="PS50110">
    <property type="entry name" value="RESPONSE_REGULATORY"/>
    <property type="match status" value="1"/>
</dbReference>
<evidence type="ECO:0000313" key="10">
    <source>
        <dbReference type="EMBL" id="NWJ46997.1"/>
    </source>
</evidence>
<evidence type="ECO:0000256" key="7">
    <source>
        <dbReference type="PROSITE-ProRule" id="PRU01091"/>
    </source>
</evidence>
<feature type="domain" description="Response regulatory" evidence="8">
    <location>
        <begin position="4"/>
        <end position="117"/>
    </location>
</feature>
<reference evidence="11 12" key="1">
    <citation type="submission" date="2020-06" db="EMBL/GenBank/DDBJ databases">
        <title>Anoxygenic phototrophic Chloroflexota member uses a Type I reaction center.</title>
        <authorList>
            <person name="Tsuji J.M."/>
            <person name="Shaw N.A."/>
            <person name="Nagashima S."/>
            <person name="Venkiteswaran J."/>
            <person name="Schiff S.L."/>
            <person name="Hanada S."/>
            <person name="Tank M."/>
            <person name="Neufeld J.D."/>
        </authorList>
    </citation>
    <scope>NUCLEOTIDE SEQUENCE [LARGE SCALE GENOMIC DNA]</scope>
    <source>
        <strain evidence="11">L227-S17</strain>
    </source>
</reference>
<feature type="domain" description="OmpR/PhoB-type" evidence="9">
    <location>
        <begin position="133"/>
        <end position="231"/>
    </location>
</feature>
<dbReference type="InterPro" id="IPR016032">
    <property type="entry name" value="Sig_transdc_resp-reg_C-effctor"/>
</dbReference>
<dbReference type="Proteomes" id="UP000521676">
    <property type="component" value="Unassembled WGS sequence"/>
</dbReference>
<dbReference type="CDD" id="cd00383">
    <property type="entry name" value="trans_reg_C"/>
    <property type="match status" value="1"/>
</dbReference>
<dbReference type="InterPro" id="IPR001789">
    <property type="entry name" value="Sig_transdc_resp-reg_receiver"/>
</dbReference>
<dbReference type="EMBL" id="JACATZ010000001">
    <property type="protein sequence ID" value="NWJ46997.1"/>
    <property type="molecule type" value="Genomic_DNA"/>
</dbReference>
<dbReference type="SUPFAM" id="SSF46894">
    <property type="entry name" value="C-terminal effector domain of the bipartite response regulators"/>
    <property type="match status" value="1"/>
</dbReference>
<accession>A0A8T7MAW5</accession>
<evidence type="ECO:0000313" key="11">
    <source>
        <dbReference type="EMBL" id="NWJ49153.1"/>
    </source>
</evidence>
<dbReference type="EMBL" id="JACATZ010000008">
    <property type="protein sequence ID" value="NWJ49153.1"/>
    <property type="molecule type" value="Genomic_DNA"/>
</dbReference>
<dbReference type="FunFam" id="1.10.10.10:FF:000018">
    <property type="entry name" value="DNA-binding response regulator ResD"/>
    <property type="match status" value="1"/>
</dbReference>
<evidence type="ECO:0000256" key="4">
    <source>
        <dbReference type="ARBA" id="ARBA00023125"/>
    </source>
</evidence>
<keyword evidence="4 7" id="KW-0238">DNA-binding</keyword>
<protein>
    <submittedName>
        <fullName evidence="11">Response regulator transcription factor</fullName>
    </submittedName>
</protein>
<gene>
    <name evidence="10" type="ORF">HXX08_14135</name>
    <name evidence="11" type="ORF">HXX08_25125</name>
</gene>
<evidence type="ECO:0000256" key="5">
    <source>
        <dbReference type="ARBA" id="ARBA00023163"/>
    </source>
</evidence>
<dbReference type="AlphaFoldDB" id="A0A8T7MAW5"/>
<dbReference type="GO" id="GO:0000976">
    <property type="term" value="F:transcription cis-regulatory region binding"/>
    <property type="evidence" value="ECO:0007669"/>
    <property type="project" value="TreeGrafter"/>
</dbReference>
<evidence type="ECO:0000259" key="8">
    <source>
        <dbReference type="PROSITE" id="PS50110"/>
    </source>
</evidence>
<dbReference type="GO" id="GO:0000156">
    <property type="term" value="F:phosphorelay response regulator activity"/>
    <property type="evidence" value="ECO:0007669"/>
    <property type="project" value="TreeGrafter"/>
</dbReference>
<name>A0A8T7MAW5_9CHLR</name>
<evidence type="ECO:0000256" key="1">
    <source>
        <dbReference type="ARBA" id="ARBA00022553"/>
    </source>
</evidence>
<dbReference type="InterPro" id="IPR039420">
    <property type="entry name" value="WalR-like"/>
</dbReference>
<comment type="caution">
    <text evidence="11">The sequence shown here is derived from an EMBL/GenBank/DDBJ whole genome shotgun (WGS) entry which is preliminary data.</text>
</comment>
<feature type="DNA-binding region" description="OmpR/PhoB-type" evidence="7">
    <location>
        <begin position="133"/>
        <end position="231"/>
    </location>
</feature>
<evidence type="ECO:0000256" key="6">
    <source>
        <dbReference type="PROSITE-ProRule" id="PRU00169"/>
    </source>
</evidence>
<dbReference type="GO" id="GO:0006355">
    <property type="term" value="P:regulation of DNA-templated transcription"/>
    <property type="evidence" value="ECO:0007669"/>
    <property type="project" value="InterPro"/>
</dbReference>
<keyword evidence="5" id="KW-0804">Transcription</keyword>
<dbReference type="InterPro" id="IPR011006">
    <property type="entry name" value="CheY-like_superfamily"/>
</dbReference>
<dbReference type="SUPFAM" id="SSF52172">
    <property type="entry name" value="CheY-like"/>
    <property type="match status" value="1"/>
</dbReference>
<dbReference type="InterPro" id="IPR001867">
    <property type="entry name" value="OmpR/PhoB-type_DNA-bd"/>
</dbReference>